<keyword evidence="3" id="KW-1185">Reference proteome</keyword>
<accession>A0ABN8MQI0</accession>
<keyword evidence="1" id="KW-0732">Signal</keyword>
<name>A0ABN8MQI0_9CNID</name>
<comment type="caution">
    <text evidence="2">The sequence shown here is derived from an EMBL/GenBank/DDBJ whole genome shotgun (WGS) entry which is preliminary data.</text>
</comment>
<protein>
    <submittedName>
        <fullName evidence="2">Uncharacterized protein</fullName>
    </submittedName>
</protein>
<evidence type="ECO:0000313" key="2">
    <source>
        <dbReference type="EMBL" id="CAH3030399.1"/>
    </source>
</evidence>
<evidence type="ECO:0000313" key="3">
    <source>
        <dbReference type="Proteomes" id="UP001159427"/>
    </source>
</evidence>
<gene>
    <name evidence="2" type="ORF">PEVE_00037919</name>
</gene>
<proteinExistence type="predicted"/>
<organism evidence="2 3">
    <name type="scientific">Porites evermanni</name>
    <dbReference type="NCBI Taxonomy" id="104178"/>
    <lineage>
        <taxon>Eukaryota</taxon>
        <taxon>Metazoa</taxon>
        <taxon>Cnidaria</taxon>
        <taxon>Anthozoa</taxon>
        <taxon>Hexacorallia</taxon>
        <taxon>Scleractinia</taxon>
        <taxon>Fungiina</taxon>
        <taxon>Poritidae</taxon>
        <taxon>Porites</taxon>
    </lineage>
</organism>
<sequence length="100" mass="11105">MKSIITFVFVLSFLILSVGAGTKETAEHDFIYKAAAQICKPYFLRCKQNPEKGISDCFKDVYYRCLPTYRSWLQSVEQCASTAGEDFAAVLGCTKGSNLA</sequence>
<dbReference type="EMBL" id="CALNXI010000631">
    <property type="protein sequence ID" value="CAH3030399.1"/>
    <property type="molecule type" value="Genomic_DNA"/>
</dbReference>
<dbReference type="Proteomes" id="UP001159427">
    <property type="component" value="Unassembled WGS sequence"/>
</dbReference>
<evidence type="ECO:0000256" key="1">
    <source>
        <dbReference type="SAM" id="SignalP"/>
    </source>
</evidence>
<feature type="signal peptide" evidence="1">
    <location>
        <begin position="1"/>
        <end position="20"/>
    </location>
</feature>
<reference evidence="2 3" key="1">
    <citation type="submission" date="2022-05" db="EMBL/GenBank/DDBJ databases">
        <authorList>
            <consortium name="Genoscope - CEA"/>
            <person name="William W."/>
        </authorList>
    </citation>
    <scope>NUCLEOTIDE SEQUENCE [LARGE SCALE GENOMIC DNA]</scope>
</reference>
<feature type="chain" id="PRO_5046886096" evidence="1">
    <location>
        <begin position="21"/>
        <end position="100"/>
    </location>
</feature>